<dbReference type="EMBL" id="BARU01009831">
    <property type="protein sequence ID" value="GAH42192.1"/>
    <property type="molecule type" value="Genomic_DNA"/>
</dbReference>
<feature type="non-terminal residue" evidence="1">
    <location>
        <position position="1"/>
    </location>
</feature>
<comment type="caution">
    <text evidence="1">The sequence shown here is derived from an EMBL/GenBank/DDBJ whole genome shotgun (WGS) entry which is preliminary data.</text>
</comment>
<proteinExistence type="predicted"/>
<name>X1FB52_9ZZZZ</name>
<gene>
    <name evidence="1" type="ORF">S03H2_18907</name>
</gene>
<dbReference type="AlphaFoldDB" id="X1FB52"/>
<accession>X1FB52</accession>
<reference evidence="1" key="1">
    <citation type="journal article" date="2014" name="Front. Microbiol.">
        <title>High frequency of phylogenetically diverse reductive dehalogenase-homologous genes in deep subseafloor sedimentary metagenomes.</title>
        <authorList>
            <person name="Kawai M."/>
            <person name="Futagami T."/>
            <person name="Toyoda A."/>
            <person name="Takaki Y."/>
            <person name="Nishi S."/>
            <person name="Hori S."/>
            <person name="Arai W."/>
            <person name="Tsubouchi T."/>
            <person name="Morono Y."/>
            <person name="Uchiyama I."/>
            <person name="Ito T."/>
            <person name="Fujiyama A."/>
            <person name="Inagaki F."/>
            <person name="Takami H."/>
        </authorList>
    </citation>
    <scope>NUCLEOTIDE SEQUENCE</scope>
    <source>
        <strain evidence="1">Expedition CK06-06</strain>
    </source>
</reference>
<protein>
    <submittedName>
        <fullName evidence="1">Uncharacterized protein</fullName>
    </submittedName>
</protein>
<sequence>EINLERTPISSIADEFISGKAGEALVKMRELFLHGSG</sequence>
<evidence type="ECO:0000313" key="1">
    <source>
        <dbReference type="EMBL" id="GAH42192.1"/>
    </source>
</evidence>
<organism evidence="1">
    <name type="scientific">marine sediment metagenome</name>
    <dbReference type="NCBI Taxonomy" id="412755"/>
    <lineage>
        <taxon>unclassified sequences</taxon>
        <taxon>metagenomes</taxon>
        <taxon>ecological metagenomes</taxon>
    </lineage>
</organism>